<dbReference type="EMBL" id="BLIY01000018">
    <property type="protein sequence ID" value="GFE55281.1"/>
    <property type="molecule type" value="Genomic_DNA"/>
</dbReference>
<feature type="transmembrane region" description="Helical" evidence="1">
    <location>
        <begin position="70"/>
        <end position="93"/>
    </location>
</feature>
<dbReference type="Proteomes" id="UP001057455">
    <property type="component" value="Unassembled WGS sequence"/>
</dbReference>
<keyword evidence="3" id="KW-1185">Reference proteome</keyword>
<evidence type="ECO:0000256" key="1">
    <source>
        <dbReference type="SAM" id="Phobius"/>
    </source>
</evidence>
<sequence>MEGKRSSNKSQGNYFTWVLSIMLLGLMRMVKGEEVKVANKDEDLGQRLVETTENLDMGSKKLGKMPTGDIIFLVLCLLVLICFMMATIVNLVVVSSEATISLLSLGLITLICLIGIMSVDSTKSERDSDEGHEYAIYVYSSMVFIVFLYYGYCLGIYNAITRIFNSSVKKENVSNSKVKDPVIRSHEYTE</sequence>
<evidence type="ECO:0000313" key="3">
    <source>
        <dbReference type="Proteomes" id="UP001057455"/>
    </source>
</evidence>
<evidence type="ECO:0000313" key="2">
    <source>
        <dbReference type="EMBL" id="GFE55281.1"/>
    </source>
</evidence>
<dbReference type="AlphaFoldDB" id="A0A9W5TDB0"/>
<reference evidence="2" key="1">
    <citation type="submission" date="2019-12" db="EMBL/GenBank/DDBJ databases">
        <title>Genome sequence of Babesia ovis.</title>
        <authorList>
            <person name="Yamagishi J."/>
            <person name="Sevinc F."/>
            <person name="Xuan X."/>
        </authorList>
    </citation>
    <scope>NUCLEOTIDE SEQUENCE</scope>
    <source>
        <strain evidence="2">Selcuk</strain>
    </source>
</reference>
<keyword evidence="2" id="KW-0675">Receptor</keyword>
<organism evidence="2 3">
    <name type="scientific">Babesia ovis</name>
    <dbReference type="NCBI Taxonomy" id="5869"/>
    <lineage>
        <taxon>Eukaryota</taxon>
        <taxon>Sar</taxon>
        <taxon>Alveolata</taxon>
        <taxon>Apicomplexa</taxon>
        <taxon>Aconoidasida</taxon>
        <taxon>Piroplasmida</taxon>
        <taxon>Babesiidae</taxon>
        <taxon>Babesia</taxon>
    </lineage>
</organism>
<name>A0A9W5TDB0_BABOV</name>
<comment type="caution">
    <text evidence="2">The sequence shown here is derived from an EMBL/GenBank/DDBJ whole genome shotgun (WGS) entry which is preliminary data.</text>
</comment>
<proteinExistence type="predicted"/>
<feature type="transmembrane region" description="Helical" evidence="1">
    <location>
        <begin position="134"/>
        <end position="160"/>
    </location>
</feature>
<feature type="transmembrane region" description="Helical" evidence="1">
    <location>
        <begin position="100"/>
        <end position="119"/>
    </location>
</feature>
<keyword evidence="1" id="KW-0812">Transmembrane</keyword>
<keyword evidence="1" id="KW-1133">Transmembrane helix</keyword>
<protein>
    <submittedName>
        <fullName evidence="2">Olfactory receptor 4N4-like, putative</fullName>
    </submittedName>
</protein>
<feature type="transmembrane region" description="Helical" evidence="1">
    <location>
        <begin position="12"/>
        <end position="30"/>
    </location>
</feature>
<accession>A0A9W5TDB0</accession>
<gene>
    <name evidence="2" type="ORF">BaOVIS_026850</name>
</gene>
<keyword evidence="1" id="KW-0472">Membrane</keyword>